<dbReference type="PANTHER" id="PTHR11188">
    <property type="entry name" value="ARRESTIN DOMAIN CONTAINING PROTEIN"/>
    <property type="match status" value="1"/>
</dbReference>
<dbReference type="Proteomes" id="UP000492821">
    <property type="component" value="Unassembled WGS sequence"/>
</dbReference>
<dbReference type="SMART" id="SM01017">
    <property type="entry name" value="Arrestin_C"/>
    <property type="match status" value="1"/>
</dbReference>
<dbReference type="InterPro" id="IPR050357">
    <property type="entry name" value="Arrestin_domain-protein"/>
</dbReference>
<dbReference type="GO" id="GO:0005737">
    <property type="term" value="C:cytoplasm"/>
    <property type="evidence" value="ECO:0007669"/>
    <property type="project" value="TreeGrafter"/>
</dbReference>
<organism evidence="3 4">
    <name type="scientific">Panagrellus redivivus</name>
    <name type="common">Microworm</name>
    <dbReference type="NCBI Taxonomy" id="6233"/>
    <lineage>
        <taxon>Eukaryota</taxon>
        <taxon>Metazoa</taxon>
        <taxon>Ecdysozoa</taxon>
        <taxon>Nematoda</taxon>
        <taxon>Chromadorea</taxon>
        <taxon>Rhabditida</taxon>
        <taxon>Tylenchina</taxon>
        <taxon>Panagrolaimomorpha</taxon>
        <taxon>Panagrolaimoidea</taxon>
        <taxon>Panagrolaimidae</taxon>
        <taxon>Panagrellus</taxon>
    </lineage>
</organism>
<dbReference type="Pfam" id="PF02752">
    <property type="entry name" value="Arrestin_C"/>
    <property type="match status" value="1"/>
</dbReference>
<protein>
    <submittedName>
        <fullName evidence="4">Arrestin_C domain-containing protein</fullName>
    </submittedName>
</protein>
<dbReference type="GO" id="GO:0015031">
    <property type="term" value="P:protein transport"/>
    <property type="evidence" value="ECO:0007669"/>
    <property type="project" value="TreeGrafter"/>
</dbReference>
<dbReference type="Pfam" id="PF00339">
    <property type="entry name" value="Arrestin_N"/>
    <property type="match status" value="1"/>
</dbReference>
<dbReference type="Gene3D" id="2.60.40.640">
    <property type="match status" value="2"/>
</dbReference>
<dbReference type="SUPFAM" id="SSF81296">
    <property type="entry name" value="E set domains"/>
    <property type="match status" value="1"/>
</dbReference>
<dbReference type="InterPro" id="IPR011022">
    <property type="entry name" value="Arrestin_C-like"/>
</dbReference>
<dbReference type="InterPro" id="IPR011021">
    <property type="entry name" value="Arrestin-like_N"/>
</dbReference>
<reference evidence="3" key="1">
    <citation type="journal article" date="2013" name="Genetics">
        <title>The draft genome and transcriptome of Panagrellus redivivus are shaped by the harsh demands of a free-living lifestyle.</title>
        <authorList>
            <person name="Srinivasan J."/>
            <person name="Dillman A.R."/>
            <person name="Macchietto M.G."/>
            <person name="Heikkinen L."/>
            <person name="Lakso M."/>
            <person name="Fracchia K.M."/>
            <person name="Antoshechkin I."/>
            <person name="Mortazavi A."/>
            <person name="Wong G."/>
            <person name="Sternberg P.W."/>
        </authorList>
    </citation>
    <scope>NUCLEOTIDE SEQUENCE [LARGE SCALE GENOMIC DNA]</scope>
    <source>
        <strain evidence="3">MT8872</strain>
    </source>
</reference>
<name>A0A7E4UWR5_PANRE</name>
<accession>A0A7E4UWR5</accession>
<sequence length="322" mass="36177">MRISYFDLLLDREPGVPYLAGEEILGSIEIHVQEQTRIARLTARLSGQAHTGWRNKASDILFESTELIMDEYLDLTNDLSLHCTEGLEISEGKHKMEFKFKIPYDVLSSIEKENFGSIRYTCSAVLDIPEDGESEIISEKNLVIFSLLNLDAPHFRQSVRAQDQVNIIGCCCRRPKGWINAELIVSELGLLPGEHVKISLTIDNTVKKKKKNKKHNKAHECASLSLCQQLDFRAQSRYDPHVVDEKFLTIAVESEGTCKANEQKGPETKLISFHIPEGLPPTSTKDNGLITCSYFFKLDLEHFDVVVPVVIGSAKTMDAANT</sequence>
<dbReference type="PANTHER" id="PTHR11188:SF159">
    <property type="entry name" value="ARRESTIN C-TERMINAL-LIKE DOMAIN-CONTAINING PROTEIN"/>
    <property type="match status" value="1"/>
</dbReference>
<evidence type="ECO:0000256" key="1">
    <source>
        <dbReference type="ARBA" id="ARBA00005298"/>
    </source>
</evidence>
<comment type="similarity">
    <text evidence="1">Belongs to the arrestin family.</text>
</comment>
<reference evidence="4" key="2">
    <citation type="submission" date="2020-10" db="UniProtKB">
        <authorList>
            <consortium name="WormBaseParasite"/>
        </authorList>
    </citation>
    <scope>IDENTIFICATION</scope>
</reference>
<evidence type="ECO:0000259" key="2">
    <source>
        <dbReference type="SMART" id="SM01017"/>
    </source>
</evidence>
<dbReference type="InterPro" id="IPR014752">
    <property type="entry name" value="Arrestin-like_C"/>
</dbReference>
<dbReference type="AlphaFoldDB" id="A0A7E4UWR5"/>
<evidence type="ECO:0000313" key="3">
    <source>
        <dbReference type="Proteomes" id="UP000492821"/>
    </source>
</evidence>
<keyword evidence="3" id="KW-1185">Reference proteome</keyword>
<evidence type="ECO:0000313" key="4">
    <source>
        <dbReference type="WBParaSite" id="Pan_g13758.t1"/>
    </source>
</evidence>
<dbReference type="InterPro" id="IPR014756">
    <property type="entry name" value="Ig_E-set"/>
</dbReference>
<dbReference type="WBParaSite" id="Pan_g13758.t1">
    <property type="protein sequence ID" value="Pan_g13758.t1"/>
    <property type="gene ID" value="Pan_g13758"/>
</dbReference>
<feature type="domain" description="Arrestin C-terminal-like" evidence="2">
    <location>
        <begin position="175"/>
        <end position="316"/>
    </location>
</feature>
<proteinExistence type="inferred from homology"/>